<feature type="non-terminal residue" evidence="1">
    <location>
        <position position="88"/>
    </location>
</feature>
<dbReference type="EMBL" id="CAJVQC010033796">
    <property type="protein sequence ID" value="CAG8754870.1"/>
    <property type="molecule type" value="Genomic_DNA"/>
</dbReference>
<organism evidence="1 2">
    <name type="scientific">Racocetra persica</name>
    <dbReference type="NCBI Taxonomy" id="160502"/>
    <lineage>
        <taxon>Eukaryota</taxon>
        <taxon>Fungi</taxon>
        <taxon>Fungi incertae sedis</taxon>
        <taxon>Mucoromycota</taxon>
        <taxon>Glomeromycotina</taxon>
        <taxon>Glomeromycetes</taxon>
        <taxon>Diversisporales</taxon>
        <taxon>Gigasporaceae</taxon>
        <taxon>Racocetra</taxon>
    </lineage>
</organism>
<sequence>MTVVKLKQLREWISQKLALMKVVPYIQKLVSGAKPKYPELEADYYMIQAKAHSLAATSSYQNQFHEIENHKFFQKWVDRFMSRHNLVN</sequence>
<accession>A0ACA9QIY1</accession>
<evidence type="ECO:0000313" key="1">
    <source>
        <dbReference type="EMBL" id="CAG8754870.1"/>
    </source>
</evidence>
<protein>
    <submittedName>
        <fullName evidence="1">6098_t:CDS:1</fullName>
    </submittedName>
</protein>
<reference evidence="1" key="1">
    <citation type="submission" date="2021-06" db="EMBL/GenBank/DDBJ databases">
        <authorList>
            <person name="Kallberg Y."/>
            <person name="Tangrot J."/>
            <person name="Rosling A."/>
        </authorList>
    </citation>
    <scope>NUCLEOTIDE SEQUENCE</scope>
    <source>
        <strain evidence="1">MA461A</strain>
    </source>
</reference>
<evidence type="ECO:0000313" key="2">
    <source>
        <dbReference type="Proteomes" id="UP000789920"/>
    </source>
</evidence>
<proteinExistence type="predicted"/>
<name>A0ACA9QIY1_9GLOM</name>
<comment type="caution">
    <text evidence="1">The sequence shown here is derived from an EMBL/GenBank/DDBJ whole genome shotgun (WGS) entry which is preliminary data.</text>
</comment>
<gene>
    <name evidence="1" type="ORF">RPERSI_LOCUS14572</name>
</gene>
<keyword evidence="2" id="KW-1185">Reference proteome</keyword>
<dbReference type="Proteomes" id="UP000789920">
    <property type="component" value="Unassembled WGS sequence"/>
</dbReference>